<comment type="caution">
    <text evidence="1">The sequence shown here is derived from an EMBL/GenBank/DDBJ whole genome shotgun (WGS) entry which is preliminary data.</text>
</comment>
<reference evidence="1" key="1">
    <citation type="journal article" date="2014" name="Int. J. Syst. Evol. Microbiol.">
        <title>Complete genome sequence of Corynebacterium casei LMG S-19264T (=DSM 44701T), isolated from a smear-ripened cheese.</title>
        <authorList>
            <consortium name="US DOE Joint Genome Institute (JGI-PGF)"/>
            <person name="Walter F."/>
            <person name="Albersmeier A."/>
            <person name="Kalinowski J."/>
            <person name="Ruckert C."/>
        </authorList>
    </citation>
    <scope>NUCLEOTIDE SEQUENCE</scope>
    <source>
        <strain evidence="1">CGMCC 1.15343</strain>
    </source>
</reference>
<name>A0A916UAK9_9SPHI</name>
<keyword evidence="2" id="KW-1185">Reference proteome</keyword>
<evidence type="ECO:0008006" key="3">
    <source>
        <dbReference type="Google" id="ProtNLM"/>
    </source>
</evidence>
<evidence type="ECO:0000313" key="1">
    <source>
        <dbReference type="EMBL" id="GGC64689.1"/>
    </source>
</evidence>
<proteinExistence type="predicted"/>
<protein>
    <recommendedName>
        <fullName evidence="3">DUF4625 domain-containing protein</fullName>
    </recommendedName>
</protein>
<dbReference type="Proteomes" id="UP000651668">
    <property type="component" value="Unassembled WGS sequence"/>
</dbReference>
<accession>A0A916UAK9</accession>
<dbReference type="AlphaFoldDB" id="A0A916UAK9"/>
<dbReference type="Gene3D" id="2.60.40.10">
    <property type="entry name" value="Immunoglobulins"/>
    <property type="match status" value="1"/>
</dbReference>
<gene>
    <name evidence="1" type="ORF">GCM10011387_17870</name>
</gene>
<dbReference type="InterPro" id="IPR027829">
    <property type="entry name" value="DUF4625"/>
</dbReference>
<reference evidence="1" key="2">
    <citation type="submission" date="2020-09" db="EMBL/GenBank/DDBJ databases">
        <authorList>
            <person name="Sun Q."/>
            <person name="Zhou Y."/>
        </authorList>
    </citation>
    <scope>NUCLEOTIDE SEQUENCE</scope>
    <source>
        <strain evidence="1">CGMCC 1.15343</strain>
    </source>
</reference>
<dbReference type="InterPro" id="IPR013783">
    <property type="entry name" value="Ig-like_fold"/>
</dbReference>
<organism evidence="1 2">
    <name type="scientific">Pedobacter quisquiliarum</name>
    <dbReference type="NCBI Taxonomy" id="1834438"/>
    <lineage>
        <taxon>Bacteria</taxon>
        <taxon>Pseudomonadati</taxon>
        <taxon>Bacteroidota</taxon>
        <taxon>Sphingobacteriia</taxon>
        <taxon>Sphingobacteriales</taxon>
        <taxon>Sphingobacteriaceae</taxon>
        <taxon>Pedobacter</taxon>
    </lineage>
</organism>
<dbReference type="Pfam" id="PF15418">
    <property type="entry name" value="DUF4625"/>
    <property type="match status" value="2"/>
</dbReference>
<evidence type="ECO:0000313" key="2">
    <source>
        <dbReference type="Proteomes" id="UP000651668"/>
    </source>
</evidence>
<sequence length="267" mass="29025">MINNSIQQNQETINKTVKNNQNKMKTTINMKHNKLIAGFLLIAATFGACKKDDDVVDIAAPTITAMEVGPNNSKVAHPGNDVHVEAQIVATANMESVTLEINPKSGTGWKLNTVYTEGFAGLKNAEFHKHVDVPADAALGSYTVKLKVRDTNGKETTVESDLELSNDPSLPKVTGFEVGLNAAGNDLHAEASVTAINKLAKIVVEIHGNGWEKEFTYEDANIVGKTTYNFHKHMDVTAAPKGHYHVHLKVVDQAGKEAEFEGHFDKP</sequence>
<dbReference type="EMBL" id="BMIL01000005">
    <property type="protein sequence ID" value="GGC64689.1"/>
    <property type="molecule type" value="Genomic_DNA"/>
</dbReference>